<organism evidence="2 3">
    <name type="scientific">Fusarium torulosum</name>
    <dbReference type="NCBI Taxonomy" id="33205"/>
    <lineage>
        <taxon>Eukaryota</taxon>
        <taxon>Fungi</taxon>
        <taxon>Dikarya</taxon>
        <taxon>Ascomycota</taxon>
        <taxon>Pezizomycotina</taxon>
        <taxon>Sordariomycetes</taxon>
        <taxon>Hypocreomycetidae</taxon>
        <taxon>Hypocreales</taxon>
        <taxon>Nectriaceae</taxon>
        <taxon>Fusarium</taxon>
    </lineage>
</organism>
<dbReference type="AlphaFoldDB" id="A0AAE8MGT0"/>
<accession>A0AAE8MGT0</accession>
<dbReference type="EMBL" id="ONZP01000340">
    <property type="protein sequence ID" value="SPJ81928.1"/>
    <property type="molecule type" value="Genomic_DNA"/>
</dbReference>
<feature type="domain" description="Apple" evidence="1">
    <location>
        <begin position="75"/>
        <end position="142"/>
    </location>
</feature>
<dbReference type="InterPro" id="IPR003609">
    <property type="entry name" value="Pan_app"/>
</dbReference>
<proteinExistence type="predicted"/>
<keyword evidence="3" id="KW-1185">Reference proteome</keyword>
<dbReference type="PROSITE" id="PS50948">
    <property type="entry name" value="PAN"/>
    <property type="match status" value="1"/>
</dbReference>
<reference evidence="2" key="1">
    <citation type="submission" date="2018-03" db="EMBL/GenBank/DDBJ databases">
        <authorList>
            <person name="Guldener U."/>
        </authorList>
    </citation>
    <scope>NUCLEOTIDE SEQUENCE</scope>
</reference>
<sequence length="161" mass="17880">MLYSAPLSELSFTPCNTGTKFYDLDTCFTCSNTPTPNPPTPNPPTPNPPATCSKYVPAFEKCSKDTHCGTRGEICKETRIYTTVDNSCLENCAKSCIKYGAECKYFSYKAADMFGAAKCKLYKSGEITYKSWSSTKFYEQKCFKCKDTPAPQLTVKKAALH</sequence>
<comment type="caution">
    <text evidence="2">The sequence shown here is derived from an EMBL/GenBank/DDBJ whole genome shotgun (WGS) entry which is preliminary data.</text>
</comment>
<evidence type="ECO:0000313" key="3">
    <source>
        <dbReference type="Proteomes" id="UP001187734"/>
    </source>
</evidence>
<protein>
    <recommendedName>
        <fullName evidence="1">Apple domain-containing protein</fullName>
    </recommendedName>
</protein>
<gene>
    <name evidence="2" type="ORF">FTOL_09333</name>
</gene>
<dbReference type="Proteomes" id="UP001187734">
    <property type="component" value="Unassembled WGS sequence"/>
</dbReference>
<evidence type="ECO:0000259" key="1">
    <source>
        <dbReference type="PROSITE" id="PS50948"/>
    </source>
</evidence>
<evidence type="ECO:0000313" key="2">
    <source>
        <dbReference type="EMBL" id="SPJ81928.1"/>
    </source>
</evidence>
<name>A0AAE8MGT0_9HYPO</name>